<reference evidence="2" key="1">
    <citation type="submission" date="2017-02" db="EMBL/GenBank/DDBJ databases">
        <authorList>
            <person name="Varghese N."/>
            <person name="Submissions S."/>
        </authorList>
    </citation>
    <scope>NUCLEOTIDE SEQUENCE [LARGE SCALE GENOMIC DNA]</scope>
    <source>
        <strain evidence="2">ATCC BAA-73</strain>
    </source>
</reference>
<evidence type="ECO:0000313" key="2">
    <source>
        <dbReference type="Proteomes" id="UP000190625"/>
    </source>
</evidence>
<dbReference type="OrthoDB" id="2111650at2"/>
<keyword evidence="2" id="KW-1185">Reference proteome</keyword>
<dbReference type="PROSITE" id="PS51257">
    <property type="entry name" value="PROKAR_LIPOPROTEIN"/>
    <property type="match status" value="1"/>
</dbReference>
<dbReference type="STRING" id="142842.SAMN02745118_01509"/>
<gene>
    <name evidence="1" type="ORF">SAMN02745118_01509</name>
</gene>
<evidence type="ECO:0000313" key="1">
    <source>
        <dbReference type="EMBL" id="SJZ67734.1"/>
    </source>
</evidence>
<dbReference type="AlphaFoldDB" id="A0A1T4MLT0"/>
<evidence type="ECO:0008006" key="3">
    <source>
        <dbReference type="Google" id="ProtNLM"/>
    </source>
</evidence>
<protein>
    <recommendedName>
        <fullName evidence="3">Lipoprotein</fullName>
    </recommendedName>
</protein>
<dbReference type="Proteomes" id="UP000190625">
    <property type="component" value="Unassembled WGS sequence"/>
</dbReference>
<dbReference type="EMBL" id="FUWM01000011">
    <property type="protein sequence ID" value="SJZ67734.1"/>
    <property type="molecule type" value="Genomic_DNA"/>
</dbReference>
<accession>A0A1T4MLT0</accession>
<sequence>MKRKILILGIIISMMLVLIGCEQKAEANEEELLKFLDSLQGLEYKLRDYTDNFEGYLSDNDKFAKEFYEDFLKGNVEFVLPDYKTDDIKDPKLQKYLNKYLKFNFILARTKKIEDEYIIFNIKFPHYNFKVYQIDFDNNKENGKEDVFYSSGYWNEEELSKRAVYDVLNEKEIKNSYQKTKHRIGGEVIEAEYVGKNKKRTKNYTGIIKYKNRYYIYEVWDWDIMAIIKFYCWNKKAKESLVFLKSTIELEAN</sequence>
<name>A0A1T4MLT0_9FIRM</name>
<dbReference type="RefSeq" id="WP_078809982.1">
    <property type="nucleotide sequence ID" value="NZ_FUWM01000011.1"/>
</dbReference>
<organism evidence="1 2">
    <name type="scientific">Selenihalanaerobacter shriftii</name>
    <dbReference type="NCBI Taxonomy" id="142842"/>
    <lineage>
        <taxon>Bacteria</taxon>
        <taxon>Bacillati</taxon>
        <taxon>Bacillota</taxon>
        <taxon>Clostridia</taxon>
        <taxon>Halanaerobiales</taxon>
        <taxon>Halobacteroidaceae</taxon>
        <taxon>Selenihalanaerobacter</taxon>
    </lineage>
</organism>
<proteinExistence type="predicted"/>